<dbReference type="PANTHER" id="PTHR30548">
    <property type="entry name" value="2-HYDROXYGLUTARYL-COA DEHYDRATASE, D-COMPONENT-RELATED"/>
    <property type="match status" value="1"/>
</dbReference>
<evidence type="ECO:0000313" key="2">
    <source>
        <dbReference type="EMBL" id="MPM39502.1"/>
    </source>
</evidence>
<dbReference type="AlphaFoldDB" id="A0A644ZF47"/>
<dbReference type="GO" id="GO:0055085">
    <property type="term" value="P:transmembrane transport"/>
    <property type="evidence" value="ECO:0007669"/>
    <property type="project" value="InterPro"/>
</dbReference>
<dbReference type="Gene3D" id="3.40.50.11890">
    <property type="match status" value="1"/>
</dbReference>
<gene>
    <name evidence="2" type="ORF">SDC9_86136</name>
</gene>
<dbReference type="InterPro" id="IPR010327">
    <property type="entry name" value="FldB/FldC_alpha/beta"/>
</dbReference>
<dbReference type="Gene3D" id="3.40.190.170">
    <property type="entry name" value="Bacterial extracellular solute-binding protein, family 7"/>
    <property type="match status" value="1"/>
</dbReference>
<name>A0A644ZF47_9ZZZZ</name>
<evidence type="ECO:0000256" key="1">
    <source>
        <dbReference type="ARBA" id="ARBA00005806"/>
    </source>
</evidence>
<comment type="similarity">
    <text evidence="1">Belongs to the FldB/FldC dehydratase alpha/beta subunit family.</text>
</comment>
<comment type="caution">
    <text evidence="2">The sequence shown here is derived from an EMBL/GenBank/DDBJ whole genome shotgun (WGS) entry which is preliminary data.</text>
</comment>
<accession>A0A644ZF47</accession>
<dbReference type="SUPFAM" id="SSF53850">
    <property type="entry name" value="Periplasmic binding protein-like II"/>
    <property type="match status" value="1"/>
</dbReference>
<dbReference type="Pfam" id="PF06050">
    <property type="entry name" value="HGD-D"/>
    <property type="match status" value="1"/>
</dbReference>
<organism evidence="2">
    <name type="scientific">bioreactor metagenome</name>
    <dbReference type="NCBI Taxonomy" id="1076179"/>
    <lineage>
        <taxon>unclassified sequences</taxon>
        <taxon>metagenomes</taxon>
        <taxon>ecological metagenomes</taxon>
    </lineage>
</organism>
<dbReference type="PANTHER" id="PTHR30548:SF6">
    <property type="entry name" value="DEHYDRATASE SUBUNIT YJIM-RELATED"/>
    <property type="match status" value="1"/>
</dbReference>
<proteinExistence type="inferred from homology"/>
<sequence>MGAAVVGLCSTSDETIPAAEEDLPKNLCPLIKSSYGFAKTDKCPFFYFSDVVVGETTCDGKKKMYEYMSEFKPVYLMELPNRQTEEGLILWKKEIIRFKEYLEEKFEIEITEEKIREAAHTMNEVRNSMKRLSALMAYDPAPATGLDMFHVMYGSTFKFDKSVIPSEVDALTKQLDDEYAQGKHLDKRPRILVTGCPIGGATEKVIKAIEDKGVKFLAFGENGFRELTNSKKAIRTPDDLTGMKIRVVGSPLFLDTFRALGANPVNMNWSDTMAAIQQGVVDGQENPISTFYPVKMHDYHKFMTDWHYVVDPTLYVVNPAVWKSFSAEDQKMIQAAAVEAGKYMIGLARIGLDDGTAQKYLESIGKVPEITDWYGTLKSVGMEVAILTPEETKAFADKTAPVLEAWKSKVGEELVKAAEADMASVVKK</sequence>
<dbReference type="InterPro" id="IPR038404">
    <property type="entry name" value="TRAP_DctP_sf"/>
</dbReference>
<reference evidence="2" key="1">
    <citation type="submission" date="2019-08" db="EMBL/GenBank/DDBJ databases">
        <authorList>
            <person name="Kucharzyk K."/>
            <person name="Murdoch R.W."/>
            <person name="Higgins S."/>
            <person name="Loffler F."/>
        </authorList>
    </citation>
    <scope>NUCLEOTIDE SEQUENCE</scope>
</reference>
<dbReference type="NCBIfam" id="NF037995">
    <property type="entry name" value="TRAP_S1"/>
    <property type="match status" value="1"/>
</dbReference>
<dbReference type="EMBL" id="VSSQ01008664">
    <property type="protein sequence ID" value="MPM39502.1"/>
    <property type="molecule type" value="Genomic_DNA"/>
</dbReference>
<protein>
    <submittedName>
        <fullName evidence="2">Uncharacterized protein</fullName>
    </submittedName>
</protein>